<keyword evidence="3" id="KW-1185">Reference proteome</keyword>
<dbReference type="AlphaFoldDB" id="A0A840YGQ9"/>
<dbReference type="Proteomes" id="UP000580654">
    <property type="component" value="Unassembled WGS sequence"/>
</dbReference>
<evidence type="ECO:0000313" key="3">
    <source>
        <dbReference type="Proteomes" id="UP000580654"/>
    </source>
</evidence>
<dbReference type="RefSeq" id="WP_184514627.1">
    <property type="nucleotide sequence ID" value="NZ_JACIJD010000003.1"/>
</dbReference>
<dbReference type="SUPFAM" id="SSF49899">
    <property type="entry name" value="Concanavalin A-like lectins/glucanases"/>
    <property type="match status" value="1"/>
</dbReference>
<dbReference type="InterPro" id="IPR013320">
    <property type="entry name" value="ConA-like_dom_sf"/>
</dbReference>
<gene>
    <name evidence="2" type="ORF">FHS87_001073</name>
</gene>
<dbReference type="InterPro" id="IPR001079">
    <property type="entry name" value="Galectin_CRD"/>
</dbReference>
<sequence length="356" mass="39296">MSYSAAIALRFSTQAIDLGGSIDFVDGADTILHIKPRPDRHLVVLNSYIFGNWGEELHIPLPAEAFSKPLSLVVSGTEEGVSVTVGDREPVEYQADPMRLLRADLRLSPFIEVLPTEDVPRSLTLAGQILAADLAHVRARLRFLDACQLAPSYLRDARLLLYIDGRLVRTHSLLPLPGQVTSQVAEVRFEFGPDVFVGEKMEAQLVLEFLGGEHCLDRRSIENHVIGAIEHCSEVMVSGFAANPILPGCPVMLDVFVGGRFEGTACADKERSDLTLVDPAFKACGFHFRFRNQLLLVPGTDLAVAVRPRDTGIELLNSPWQLSRSVPRDEVLAQMRLYATPLMQSMTQPECKSMHT</sequence>
<protein>
    <recommendedName>
        <fullName evidence="1">Galectin domain-containing protein</fullName>
    </recommendedName>
</protein>
<reference evidence="2 3" key="1">
    <citation type="submission" date="2020-08" db="EMBL/GenBank/DDBJ databases">
        <title>Genomic Encyclopedia of Type Strains, Phase IV (KMG-IV): sequencing the most valuable type-strain genomes for metagenomic binning, comparative biology and taxonomic classification.</title>
        <authorList>
            <person name="Goeker M."/>
        </authorList>
    </citation>
    <scope>NUCLEOTIDE SEQUENCE [LARGE SCALE GENOMIC DNA]</scope>
    <source>
        <strain evidence="2 3">DSM 25622</strain>
    </source>
</reference>
<dbReference type="Gene3D" id="2.60.120.200">
    <property type="match status" value="1"/>
</dbReference>
<dbReference type="EMBL" id="JACIJD010000003">
    <property type="protein sequence ID" value="MBB5693054.1"/>
    <property type="molecule type" value="Genomic_DNA"/>
</dbReference>
<dbReference type="Pfam" id="PF00337">
    <property type="entry name" value="Gal-bind_lectin"/>
    <property type="match status" value="1"/>
</dbReference>
<organism evidence="2 3">
    <name type="scientific">Muricoccus pecuniae</name>
    <dbReference type="NCBI Taxonomy" id="693023"/>
    <lineage>
        <taxon>Bacteria</taxon>
        <taxon>Pseudomonadati</taxon>
        <taxon>Pseudomonadota</taxon>
        <taxon>Alphaproteobacteria</taxon>
        <taxon>Acetobacterales</taxon>
        <taxon>Roseomonadaceae</taxon>
        <taxon>Muricoccus</taxon>
    </lineage>
</organism>
<accession>A0A840YGQ9</accession>
<dbReference type="PROSITE" id="PS51304">
    <property type="entry name" value="GALECTIN"/>
    <property type="match status" value="1"/>
</dbReference>
<dbReference type="GO" id="GO:0030246">
    <property type="term" value="F:carbohydrate binding"/>
    <property type="evidence" value="ECO:0007669"/>
    <property type="project" value="InterPro"/>
</dbReference>
<proteinExistence type="predicted"/>
<name>A0A840YGQ9_9PROT</name>
<evidence type="ECO:0000313" key="2">
    <source>
        <dbReference type="EMBL" id="MBB5693054.1"/>
    </source>
</evidence>
<evidence type="ECO:0000259" key="1">
    <source>
        <dbReference type="PROSITE" id="PS51304"/>
    </source>
</evidence>
<comment type="caution">
    <text evidence="2">The sequence shown here is derived from an EMBL/GenBank/DDBJ whole genome shotgun (WGS) entry which is preliminary data.</text>
</comment>
<feature type="domain" description="Galectin" evidence="1">
    <location>
        <begin position="1"/>
        <end position="135"/>
    </location>
</feature>